<keyword evidence="2 5" id="KW-0812">Transmembrane</keyword>
<dbReference type="Pfam" id="PF03619">
    <property type="entry name" value="Solute_trans_a"/>
    <property type="match status" value="1"/>
</dbReference>
<feature type="transmembrane region" description="Helical" evidence="5">
    <location>
        <begin position="110"/>
        <end position="129"/>
    </location>
</feature>
<keyword evidence="3 5" id="KW-1133">Transmembrane helix</keyword>
<feature type="transmembrane region" description="Helical" evidence="5">
    <location>
        <begin position="164"/>
        <end position="188"/>
    </location>
</feature>
<feature type="transmembrane region" description="Helical" evidence="5">
    <location>
        <begin position="200"/>
        <end position="222"/>
    </location>
</feature>
<comment type="subcellular location">
    <subcellularLocation>
        <location evidence="1">Membrane</location>
        <topology evidence="1">Multi-pass membrane protein</topology>
    </subcellularLocation>
</comment>
<dbReference type="InterPro" id="IPR005178">
    <property type="entry name" value="Ostalpha/TMEM184C"/>
</dbReference>
<feature type="transmembrane region" description="Helical" evidence="5">
    <location>
        <begin position="36"/>
        <end position="58"/>
    </location>
</feature>
<protein>
    <submittedName>
        <fullName evidence="6">Similar to osta-3: Organic solute transporter alpha-like protein 3 (Caenorhabditis elegans)</fullName>
    </submittedName>
</protein>
<dbReference type="GO" id="GO:0016020">
    <property type="term" value="C:membrane"/>
    <property type="evidence" value="ECO:0007669"/>
    <property type="project" value="UniProtKB-SubCell"/>
</dbReference>
<dbReference type="PANTHER" id="PTHR23423">
    <property type="entry name" value="ORGANIC SOLUTE TRANSPORTER-RELATED"/>
    <property type="match status" value="1"/>
</dbReference>
<dbReference type="EMBL" id="CAJNRD030001121">
    <property type="protein sequence ID" value="CAG5098023.1"/>
    <property type="molecule type" value="Genomic_DNA"/>
</dbReference>
<gene>
    <name evidence="6" type="ORF">HICCMSTLAB_LOCUS8995</name>
</gene>
<comment type="caution">
    <text evidence="6">The sequence shown here is derived from an EMBL/GenBank/DDBJ whole genome shotgun (WGS) entry which is preliminary data.</text>
</comment>
<reference evidence="6" key="1">
    <citation type="submission" date="2021-04" db="EMBL/GenBank/DDBJ databases">
        <authorList>
            <person name="Chebbi M.A.C M."/>
        </authorList>
    </citation>
    <scope>NUCLEOTIDE SEQUENCE</scope>
</reference>
<evidence type="ECO:0000256" key="5">
    <source>
        <dbReference type="SAM" id="Phobius"/>
    </source>
</evidence>
<evidence type="ECO:0000313" key="7">
    <source>
        <dbReference type="Proteomes" id="UP000786811"/>
    </source>
</evidence>
<dbReference type="AlphaFoldDB" id="A0A8J2HFT7"/>
<dbReference type="Proteomes" id="UP000786811">
    <property type="component" value="Unassembled WGS sequence"/>
</dbReference>
<feature type="transmembrane region" description="Helical" evidence="5">
    <location>
        <begin position="276"/>
        <end position="297"/>
    </location>
</feature>
<sequence>MDEYLSVPEDSPTYDFWNLSCDQNIISPSSEYLERLGAFGTVFISIGSILTMATISLASHASYRVFLQVETWAYKKNCFVILWLYPIASFCSLLALSLPRTQLLTEAVTQMTLTISFYRVYLLITEVGLRKVSDPAMVLKVGPCCCWPCLPFPSLQFNDANLSWLRIIVLQFPIVQGMIYIIFLIMHLEDPVVYTSYNVFFQPLCVASILMALYGINIAAISLKQVNPEGKLQLKALVTQLVLFFSKLQATVIKFLPATGLFPCNPPITPQMYANFTYNALMLIEMLLLGYVAAFVYREDVSATKSTTVDEPTLQTITTINLGSQINKRPINVNQNCNQRA</sequence>
<evidence type="ECO:0000313" key="6">
    <source>
        <dbReference type="EMBL" id="CAG5098023.1"/>
    </source>
</evidence>
<evidence type="ECO:0000256" key="2">
    <source>
        <dbReference type="ARBA" id="ARBA00022692"/>
    </source>
</evidence>
<name>A0A8J2HFT7_COTCN</name>
<evidence type="ECO:0000256" key="1">
    <source>
        <dbReference type="ARBA" id="ARBA00004141"/>
    </source>
</evidence>
<keyword evidence="4 5" id="KW-0472">Membrane</keyword>
<feature type="transmembrane region" description="Helical" evidence="5">
    <location>
        <begin position="79"/>
        <end position="98"/>
    </location>
</feature>
<accession>A0A8J2HFT7</accession>
<dbReference type="OrthoDB" id="5832279at2759"/>
<feature type="transmembrane region" description="Helical" evidence="5">
    <location>
        <begin position="234"/>
        <end position="256"/>
    </location>
</feature>
<dbReference type="SMART" id="SM01417">
    <property type="entry name" value="Solute_trans_a"/>
    <property type="match status" value="1"/>
</dbReference>
<keyword evidence="7" id="KW-1185">Reference proteome</keyword>
<evidence type="ECO:0000256" key="4">
    <source>
        <dbReference type="ARBA" id="ARBA00023136"/>
    </source>
</evidence>
<proteinExistence type="predicted"/>
<organism evidence="6 7">
    <name type="scientific">Cotesia congregata</name>
    <name type="common">Parasitoid wasp</name>
    <name type="synonym">Apanteles congregatus</name>
    <dbReference type="NCBI Taxonomy" id="51543"/>
    <lineage>
        <taxon>Eukaryota</taxon>
        <taxon>Metazoa</taxon>
        <taxon>Ecdysozoa</taxon>
        <taxon>Arthropoda</taxon>
        <taxon>Hexapoda</taxon>
        <taxon>Insecta</taxon>
        <taxon>Pterygota</taxon>
        <taxon>Neoptera</taxon>
        <taxon>Endopterygota</taxon>
        <taxon>Hymenoptera</taxon>
        <taxon>Apocrita</taxon>
        <taxon>Ichneumonoidea</taxon>
        <taxon>Braconidae</taxon>
        <taxon>Microgastrinae</taxon>
        <taxon>Cotesia</taxon>
    </lineage>
</organism>
<evidence type="ECO:0000256" key="3">
    <source>
        <dbReference type="ARBA" id="ARBA00022989"/>
    </source>
</evidence>